<evidence type="ECO:0000259" key="4">
    <source>
        <dbReference type="Pfam" id="PF07064"/>
    </source>
</evidence>
<protein>
    <recommendedName>
        <fullName evidence="4">RIC1 C-terminal alpha solenoid region domain-containing protein</fullName>
    </recommendedName>
</protein>
<proteinExistence type="predicted"/>
<accession>A0AAV9U7X7</accession>
<evidence type="ECO:0000256" key="1">
    <source>
        <dbReference type="ARBA" id="ARBA00004370"/>
    </source>
</evidence>
<dbReference type="GO" id="GO:0000139">
    <property type="term" value="C:Golgi membrane"/>
    <property type="evidence" value="ECO:0007669"/>
    <property type="project" value="TreeGrafter"/>
</dbReference>
<comment type="subcellular location">
    <subcellularLocation>
        <location evidence="1">Membrane</location>
    </subcellularLocation>
</comment>
<dbReference type="SUPFAM" id="SSF82171">
    <property type="entry name" value="DPP6 N-terminal domain-like"/>
    <property type="match status" value="1"/>
</dbReference>
<sequence>MYWPLNVPRVYTSKLPQHALDDFARDTVPSSPLAFSTDTPRAADGATPGAINDDIGEPYVGDALPNILESVPEHVPEAEDEDTRHPESTEKEPLIDEGDDEPVLVERFEKFSAGSSDGHADPANLPSRDVLAVKISRSGHLFATITAAELVVWQTRPTAVVAQVLRSNSSLKLYGENVDVMIRPDSQVFVVQTTEGYLITYTLQSDPSSKVYKQTFPNKSHAQNVMGNHSSLLGGTMDGGGVKEFMIRFRMVIKIDAGISKALAWDDELVVATLRPPAIQCIRWTPDASSGQQTSTELLSRMSWIQGKRVTISEMVHDRPMNLSTWVASDGKAYAVQRLPYSEAESTGRLFKGYCFHQPSSEDSIATKAAINARFSLIAAGTAGGQIFVYNARDYVGNIPLSHTITPPASKWTAGKLTFLAWSPDGYALFAGFEAGWALWTTYGKLIGSTYSADNVEKERYNDAYLDGLIDGAWLPGGVEIALVSGKKMPDDTIQRSPNVYNLELARSSVTGLFNAQNISRTVLQTPSKLLVYRGYDQSDLQTLSTEQTLWHHVPIPPTYLVDNYPIRQVAISPDGRYIAIAGRRGLAHYSIHSGRWKTFVNDSMENDFVVRGGMCWYHHILVAAVESDDMYELRLYSRELQLDNTLMLHVETLPSPVVLVTLTGDDGLLAYTHDNVLYHFIFTTTKDTVLLRLVGQITFHGIVRAPARVRSISWVLPEEQLHEGDPSHDVALATVLFLVDGKLVVLQPSTTEGGELKYEMRVLCQNVEYYMLMRDLPASQRQYVMSPEEANGFPPQDLNDSLWVFEGQDLRVWMDVKELLAGSVESKELPPAVKVPVDFYPLSILLSKGIISGVEIEIVERRDVAFSFFRLASRTHLFFNYLLRHHLQNRDEAAAIGLAKQYENVSYFEHALEILLHDVLDDEADTQPEQEVAVLPLVIRFLSNFPEYLNVIVQCTRKTEVASWSHLFSVVGSPQVLFEESLSRGLLKTAGGYLLILHTMEKLSSSSQDMVRLFSRAVAEEDWDLCKELARFLTALDNSGKTLKEALELVQLRSPGGDEEKSFMFESARRLELPGSAGSRESSGGLTAGLSPRGESPKNFLELP</sequence>
<dbReference type="SUPFAM" id="SSF50978">
    <property type="entry name" value="WD40 repeat-like"/>
    <property type="match status" value="1"/>
</dbReference>
<dbReference type="Proteomes" id="UP001375240">
    <property type="component" value="Unassembled WGS sequence"/>
</dbReference>
<dbReference type="GO" id="GO:0042147">
    <property type="term" value="P:retrograde transport, endosome to Golgi"/>
    <property type="evidence" value="ECO:0007669"/>
    <property type="project" value="TreeGrafter"/>
</dbReference>
<dbReference type="Gene3D" id="2.130.10.10">
    <property type="entry name" value="YVTN repeat-like/Quinoprotein amine dehydrogenase"/>
    <property type="match status" value="1"/>
</dbReference>
<dbReference type="GO" id="GO:0005829">
    <property type="term" value="C:cytosol"/>
    <property type="evidence" value="ECO:0007669"/>
    <property type="project" value="TreeGrafter"/>
</dbReference>
<comment type="caution">
    <text evidence="5">The sequence shown here is derived from an EMBL/GenBank/DDBJ whole genome shotgun (WGS) entry which is preliminary data.</text>
</comment>
<gene>
    <name evidence="5" type="ORF">TWF696_002217</name>
</gene>
<dbReference type="PANTHER" id="PTHR22746">
    <property type="entry name" value="RAB6A-GEF COMPLEX PARTNER PROTEIN 1"/>
    <property type="match status" value="1"/>
</dbReference>
<evidence type="ECO:0000313" key="6">
    <source>
        <dbReference type="Proteomes" id="UP001375240"/>
    </source>
</evidence>
<dbReference type="GO" id="GO:0034066">
    <property type="term" value="C:Ric1-Rgp1 guanyl-nucleotide exchange factor complex"/>
    <property type="evidence" value="ECO:0007669"/>
    <property type="project" value="InterPro"/>
</dbReference>
<reference evidence="5 6" key="1">
    <citation type="submission" date="2019-10" db="EMBL/GenBank/DDBJ databases">
        <authorList>
            <person name="Palmer J.M."/>
        </authorList>
    </citation>
    <scope>NUCLEOTIDE SEQUENCE [LARGE SCALE GENOMIC DNA]</scope>
    <source>
        <strain evidence="5 6">TWF696</strain>
    </source>
</reference>
<dbReference type="InterPro" id="IPR015943">
    <property type="entry name" value="WD40/YVTN_repeat-like_dom_sf"/>
</dbReference>
<feature type="compositionally biased region" description="Basic and acidic residues" evidence="3">
    <location>
        <begin position="75"/>
        <end position="94"/>
    </location>
</feature>
<evidence type="ECO:0000256" key="3">
    <source>
        <dbReference type="SAM" id="MobiDB-lite"/>
    </source>
</evidence>
<evidence type="ECO:0000313" key="5">
    <source>
        <dbReference type="EMBL" id="KAK6335440.1"/>
    </source>
</evidence>
<dbReference type="Pfam" id="PF25440">
    <property type="entry name" value="Beta-prop_RIC1_2nd"/>
    <property type="match status" value="1"/>
</dbReference>
<evidence type="ECO:0000256" key="2">
    <source>
        <dbReference type="ARBA" id="ARBA00023136"/>
    </source>
</evidence>
<dbReference type="GO" id="GO:0006886">
    <property type="term" value="P:intracellular protein transport"/>
    <property type="evidence" value="ECO:0007669"/>
    <property type="project" value="InterPro"/>
</dbReference>
<keyword evidence="2" id="KW-0472">Membrane</keyword>
<dbReference type="PANTHER" id="PTHR22746:SF10">
    <property type="entry name" value="GUANINE NUCLEOTIDE EXCHANGE FACTOR SUBUNIT RIC1"/>
    <property type="match status" value="1"/>
</dbReference>
<feature type="domain" description="RIC1 C-terminal alpha solenoid region" evidence="4">
    <location>
        <begin position="882"/>
        <end position="1052"/>
    </location>
</feature>
<dbReference type="AlphaFoldDB" id="A0AAV9U7X7"/>
<feature type="region of interest" description="Disordered" evidence="3">
    <location>
        <begin position="75"/>
        <end position="100"/>
    </location>
</feature>
<name>A0AAV9U7X7_9PEZI</name>
<dbReference type="InterPro" id="IPR040096">
    <property type="entry name" value="Ric1"/>
</dbReference>
<feature type="region of interest" description="Disordered" evidence="3">
    <location>
        <begin position="31"/>
        <end position="54"/>
    </location>
</feature>
<dbReference type="EMBL" id="JAVHNQ010000012">
    <property type="protein sequence ID" value="KAK6335440.1"/>
    <property type="molecule type" value="Genomic_DNA"/>
</dbReference>
<feature type="region of interest" description="Disordered" evidence="3">
    <location>
        <begin position="1073"/>
        <end position="1105"/>
    </location>
</feature>
<dbReference type="InterPro" id="IPR009771">
    <property type="entry name" value="RIC1_C"/>
</dbReference>
<dbReference type="Pfam" id="PF07064">
    <property type="entry name" value="RIC1"/>
    <property type="match status" value="1"/>
</dbReference>
<dbReference type="InterPro" id="IPR036322">
    <property type="entry name" value="WD40_repeat_dom_sf"/>
</dbReference>
<organism evidence="5 6">
    <name type="scientific">Orbilia brochopaga</name>
    <dbReference type="NCBI Taxonomy" id="3140254"/>
    <lineage>
        <taxon>Eukaryota</taxon>
        <taxon>Fungi</taxon>
        <taxon>Dikarya</taxon>
        <taxon>Ascomycota</taxon>
        <taxon>Pezizomycotina</taxon>
        <taxon>Orbiliomycetes</taxon>
        <taxon>Orbiliales</taxon>
        <taxon>Orbiliaceae</taxon>
        <taxon>Orbilia</taxon>
    </lineage>
</organism>
<keyword evidence="6" id="KW-1185">Reference proteome</keyword>